<evidence type="ECO:0000256" key="5">
    <source>
        <dbReference type="SAM" id="Phobius"/>
    </source>
</evidence>
<dbReference type="AlphaFoldDB" id="A0A4Q0YMC6"/>
<comment type="subcellular location">
    <subcellularLocation>
        <location evidence="1">Membrane</location>
    </subcellularLocation>
</comment>
<dbReference type="Pfam" id="PF13664">
    <property type="entry name" value="DUF4149"/>
    <property type="match status" value="1"/>
</dbReference>
<feature type="transmembrane region" description="Helical" evidence="5">
    <location>
        <begin position="6"/>
        <end position="28"/>
    </location>
</feature>
<dbReference type="InterPro" id="IPR025423">
    <property type="entry name" value="TMEM205-like"/>
</dbReference>
<dbReference type="Proteomes" id="UP000290287">
    <property type="component" value="Unassembled WGS sequence"/>
</dbReference>
<evidence type="ECO:0000256" key="3">
    <source>
        <dbReference type="ARBA" id="ARBA00022989"/>
    </source>
</evidence>
<reference evidence="7 8" key="1">
    <citation type="submission" date="2017-10" db="EMBL/GenBank/DDBJ databases">
        <title>Nyctiphanis sp. nov., isolated from the stomach of the euphausiid Nyctiphanes simplex (Hansen, 1911) in the Gulf of California.</title>
        <authorList>
            <person name="Gomez-Gil B."/>
            <person name="Aguilar-Mendez M."/>
            <person name="Lopez-Cortes A."/>
            <person name="Gomez-Gutierrez J."/>
            <person name="Roque A."/>
            <person name="Lang E."/>
            <person name="Gonzalez-Castillo A."/>
        </authorList>
    </citation>
    <scope>NUCLEOTIDE SEQUENCE [LARGE SCALE GENOMIC DNA]</scope>
    <source>
        <strain evidence="7 8">CAIM 600</strain>
    </source>
</reference>
<protein>
    <recommendedName>
        <fullName evidence="6">TMEM205-like domain-containing protein</fullName>
    </recommendedName>
</protein>
<evidence type="ECO:0000259" key="6">
    <source>
        <dbReference type="Pfam" id="PF13664"/>
    </source>
</evidence>
<evidence type="ECO:0000313" key="7">
    <source>
        <dbReference type="EMBL" id="RXJ71980.1"/>
    </source>
</evidence>
<dbReference type="OrthoDB" id="6322467at2"/>
<comment type="caution">
    <text evidence="7">The sequence shown here is derived from an EMBL/GenBank/DDBJ whole genome shotgun (WGS) entry which is preliminary data.</text>
</comment>
<feature type="domain" description="TMEM205-like" evidence="6">
    <location>
        <begin position="9"/>
        <end position="100"/>
    </location>
</feature>
<keyword evidence="4 5" id="KW-0472">Membrane</keyword>
<evidence type="ECO:0000256" key="1">
    <source>
        <dbReference type="ARBA" id="ARBA00004370"/>
    </source>
</evidence>
<dbReference type="GO" id="GO:0016020">
    <property type="term" value="C:membrane"/>
    <property type="evidence" value="ECO:0007669"/>
    <property type="project" value="UniProtKB-SubCell"/>
</dbReference>
<gene>
    <name evidence="7" type="ORF">CS022_18450</name>
</gene>
<evidence type="ECO:0000256" key="4">
    <source>
        <dbReference type="ARBA" id="ARBA00023136"/>
    </source>
</evidence>
<accession>A0A4Q0YMC6</accession>
<dbReference type="RefSeq" id="WP_129123471.1">
    <property type="nucleotide sequence ID" value="NZ_PEIB01000028.1"/>
</dbReference>
<organism evidence="7 8">
    <name type="scientific">Veronia nyctiphanis</name>
    <dbReference type="NCBI Taxonomy" id="1278244"/>
    <lineage>
        <taxon>Bacteria</taxon>
        <taxon>Pseudomonadati</taxon>
        <taxon>Pseudomonadota</taxon>
        <taxon>Gammaproteobacteria</taxon>
        <taxon>Vibrionales</taxon>
        <taxon>Vibrionaceae</taxon>
        <taxon>Veronia</taxon>
    </lineage>
</organism>
<feature type="transmembrane region" description="Helical" evidence="5">
    <location>
        <begin position="40"/>
        <end position="64"/>
    </location>
</feature>
<proteinExistence type="predicted"/>
<name>A0A4Q0YMC6_9GAMM</name>
<keyword evidence="3 5" id="KW-1133">Transmembrane helix</keyword>
<evidence type="ECO:0000313" key="8">
    <source>
        <dbReference type="Proteomes" id="UP000290287"/>
    </source>
</evidence>
<keyword evidence="2 5" id="KW-0812">Transmembrane</keyword>
<dbReference type="EMBL" id="PEIB01000028">
    <property type="protein sequence ID" value="RXJ71980.1"/>
    <property type="molecule type" value="Genomic_DNA"/>
</dbReference>
<feature type="transmembrane region" description="Helical" evidence="5">
    <location>
        <begin position="111"/>
        <end position="129"/>
    </location>
</feature>
<keyword evidence="8" id="KW-1185">Reference proteome</keyword>
<sequence>MALITLFGLVILVGGMVTFQVLFAPLLFTQLSKEQFSVFIRAFFPWYYLFFGLINGVLVFTFWFADNNNLIHLALCSLCFVGFVVSRQYLMPKANEASDNGDLKRFAIYHRSTVVINTIQLAVFIYLLWPTITVFQ</sequence>
<evidence type="ECO:0000256" key="2">
    <source>
        <dbReference type="ARBA" id="ARBA00022692"/>
    </source>
</evidence>
<feature type="transmembrane region" description="Helical" evidence="5">
    <location>
        <begin position="70"/>
        <end position="90"/>
    </location>
</feature>